<name>K0T5A0_THAOC</name>
<dbReference type="Pfam" id="PF00134">
    <property type="entry name" value="Cyclin_N"/>
    <property type="match status" value="1"/>
</dbReference>
<comment type="similarity">
    <text evidence="2">Belongs to the cyclin family.</text>
</comment>
<dbReference type="InterPro" id="IPR006671">
    <property type="entry name" value="Cyclin_N"/>
</dbReference>
<dbReference type="eggNOG" id="KOG0654">
    <property type="taxonomic scope" value="Eukaryota"/>
</dbReference>
<dbReference type="Proteomes" id="UP000266841">
    <property type="component" value="Unassembled WGS sequence"/>
</dbReference>
<keyword evidence="5" id="KW-1185">Reference proteome</keyword>
<organism evidence="4 5">
    <name type="scientific">Thalassiosira oceanica</name>
    <name type="common">Marine diatom</name>
    <dbReference type="NCBI Taxonomy" id="159749"/>
    <lineage>
        <taxon>Eukaryota</taxon>
        <taxon>Sar</taxon>
        <taxon>Stramenopiles</taxon>
        <taxon>Ochrophyta</taxon>
        <taxon>Bacillariophyta</taxon>
        <taxon>Coscinodiscophyceae</taxon>
        <taxon>Thalassiosirophycidae</taxon>
        <taxon>Thalassiosirales</taxon>
        <taxon>Thalassiosiraceae</taxon>
        <taxon>Thalassiosira</taxon>
    </lineage>
</organism>
<dbReference type="InterPro" id="IPR013763">
    <property type="entry name" value="Cyclin-like_dom"/>
</dbReference>
<evidence type="ECO:0000256" key="1">
    <source>
        <dbReference type="ARBA" id="ARBA00023127"/>
    </source>
</evidence>
<dbReference type="PANTHER" id="PTHR10177">
    <property type="entry name" value="CYCLINS"/>
    <property type="match status" value="1"/>
</dbReference>
<evidence type="ECO:0000313" key="4">
    <source>
        <dbReference type="EMBL" id="EJK73948.1"/>
    </source>
</evidence>
<dbReference type="OrthoDB" id="64224at2759"/>
<dbReference type="AlphaFoldDB" id="K0T5A0"/>
<dbReference type="SMART" id="SM00385">
    <property type="entry name" value="CYCLIN"/>
    <property type="match status" value="1"/>
</dbReference>
<dbReference type="SUPFAM" id="SSF47954">
    <property type="entry name" value="Cyclin-like"/>
    <property type="match status" value="2"/>
</dbReference>
<keyword evidence="1 2" id="KW-0195">Cyclin</keyword>
<dbReference type="Gene3D" id="1.10.472.10">
    <property type="entry name" value="Cyclin-like"/>
    <property type="match status" value="2"/>
</dbReference>
<dbReference type="InterPro" id="IPR039361">
    <property type="entry name" value="Cyclin"/>
</dbReference>
<protein>
    <recommendedName>
        <fullName evidence="3">Cyclin-like domain-containing protein</fullName>
    </recommendedName>
</protein>
<evidence type="ECO:0000313" key="5">
    <source>
        <dbReference type="Proteomes" id="UP000266841"/>
    </source>
</evidence>
<accession>K0T5A0</accession>
<dbReference type="InterPro" id="IPR036915">
    <property type="entry name" value="Cyclin-like_sf"/>
</dbReference>
<gene>
    <name evidence="4" type="ORF">THAOC_04405</name>
</gene>
<feature type="domain" description="Cyclin-like" evidence="3">
    <location>
        <begin position="80"/>
        <end position="165"/>
    </location>
</feature>
<feature type="non-terminal residue" evidence="4">
    <location>
        <position position="263"/>
    </location>
</feature>
<dbReference type="Pfam" id="PF02984">
    <property type="entry name" value="Cyclin_C"/>
    <property type="match status" value="1"/>
</dbReference>
<evidence type="ECO:0000256" key="2">
    <source>
        <dbReference type="RuleBase" id="RU000383"/>
    </source>
</evidence>
<reference evidence="4 5" key="1">
    <citation type="journal article" date="2012" name="Genome Biol.">
        <title>Genome and low-iron response of an oceanic diatom adapted to chronic iron limitation.</title>
        <authorList>
            <person name="Lommer M."/>
            <person name="Specht M."/>
            <person name="Roy A.S."/>
            <person name="Kraemer L."/>
            <person name="Andreson R."/>
            <person name="Gutowska M.A."/>
            <person name="Wolf J."/>
            <person name="Bergner S.V."/>
            <person name="Schilhabel M.B."/>
            <person name="Klostermeier U.C."/>
            <person name="Beiko R.G."/>
            <person name="Rosenstiel P."/>
            <person name="Hippler M."/>
            <person name="Laroche J."/>
        </authorList>
    </citation>
    <scope>NUCLEOTIDE SEQUENCE [LARGE SCALE GENOMIC DNA]</scope>
    <source>
        <strain evidence="4 5">CCMP1005</strain>
    </source>
</reference>
<dbReference type="OMA" id="THQCANQ"/>
<evidence type="ECO:0000259" key="3">
    <source>
        <dbReference type="SMART" id="SM00385"/>
    </source>
</evidence>
<comment type="caution">
    <text evidence="4">The sequence shown here is derived from an EMBL/GenBank/DDBJ whole genome shotgun (WGS) entry which is preliminary data.</text>
</comment>
<dbReference type="EMBL" id="AGNL01004078">
    <property type="protein sequence ID" value="EJK73948.1"/>
    <property type="molecule type" value="Genomic_DNA"/>
</dbReference>
<dbReference type="InterPro" id="IPR004367">
    <property type="entry name" value="Cyclin_C-dom"/>
</dbReference>
<sequence>MSSEELVVEQWEALVGKESSDAYRYNQPGMHQTTHQCANQGGKPPLHPSIASPPDVASVWPQSSVEVQACPSDWREKICEWCYQVIDHCDIDRDVVSITLFYFDRYCAFHTNLDEALYQLVAMTSLYLAVKIHSPRKISVASMVTLSRGHFRMDQVLKMEACIIKTLSWHLNPPTATLCLNTLEPLIDGLSDHADLTFNLKEHARYLIELSVCDDFFIRMRPTSIAYGALLMATHTLNAPRSVQHKLVSHSLDKDPATTRLCA</sequence>
<dbReference type="FunFam" id="1.10.472.10:FF:000093">
    <property type="entry name" value="Predicted protein"/>
    <property type="match status" value="1"/>
</dbReference>
<proteinExistence type="inferred from homology"/>